<organism evidence="1 2">
    <name type="scientific">Sinanodonta woodiana</name>
    <name type="common">Chinese pond mussel</name>
    <name type="synonym">Anodonta woodiana</name>
    <dbReference type="NCBI Taxonomy" id="1069815"/>
    <lineage>
        <taxon>Eukaryota</taxon>
        <taxon>Metazoa</taxon>
        <taxon>Spiralia</taxon>
        <taxon>Lophotrochozoa</taxon>
        <taxon>Mollusca</taxon>
        <taxon>Bivalvia</taxon>
        <taxon>Autobranchia</taxon>
        <taxon>Heteroconchia</taxon>
        <taxon>Palaeoheterodonta</taxon>
        <taxon>Unionida</taxon>
        <taxon>Unionoidea</taxon>
        <taxon>Unionidae</taxon>
        <taxon>Unioninae</taxon>
        <taxon>Sinanodonta</taxon>
    </lineage>
</organism>
<sequence>MFFLSVQNMNHSSVCVILAIVCVQANMPPMRGDMDHRLKNSVFLSSGQKRLSLFDLLLSKDGHSKMFSEPLNEKSDLLQLGPNPLKRSVTAYCQTQECLKLLQQYEQQLQQNGMGVYGGRWF</sequence>
<dbReference type="EMBL" id="JBJQND010000018">
    <property type="protein sequence ID" value="KAL3837435.1"/>
    <property type="molecule type" value="Genomic_DNA"/>
</dbReference>
<comment type="caution">
    <text evidence="1">The sequence shown here is derived from an EMBL/GenBank/DDBJ whole genome shotgun (WGS) entry which is preliminary data.</text>
</comment>
<evidence type="ECO:0000313" key="2">
    <source>
        <dbReference type="Proteomes" id="UP001634394"/>
    </source>
</evidence>
<accession>A0ABD3TL57</accession>
<dbReference type="Proteomes" id="UP001634394">
    <property type="component" value="Unassembled WGS sequence"/>
</dbReference>
<protein>
    <submittedName>
        <fullName evidence="1">Uncharacterized protein</fullName>
    </submittedName>
</protein>
<keyword evidence="2" id="KW-1185">Reference proteome</keyword>
<reference evidence="1 2" key="1">
    <citation type="submission" date="2024-11" db="EMBL/GenBank/DDBJ databases">
        <title>Chromosome-level genome assembly of the freshwater bivalve Anodonta woodiana.</title>
        <authorList>
            <person name="Chen X."/>
        </authorList>
    </citation>
    <scope>NUCLEOTIDE SEQUENCE [LARGE SCALE GENOMIC DNA]</scope>
    <source>
        <strain evidence="1">MN2024</strain>
        <tissue evidence="1">Gills</tissue>
    </source>
</reference>
<name>A0ABD3TL57_SINWO</name>
<gene>
    <name evidence="1" type="ORF">ACJMK2_022794</name>
</gene>
<evidence type="ECO:0000313" key="1">
    <source>
        <dbReference type="EMBL" id="KAL3837435.1"/>
    </source>
</evidence>
<dbReference type="AlphaFoldDB" id="A0ABD3TL57"/>
<proteinExistence type="predicted"/>